<feature type="domain" description="FmdE-like treble clef zinc finger" evidence="1">
    <location>
        <begin position="4"/>
        <end position="27"/>
    </location>
</feature>
<dbReference type="Pfam" id="PF23475">
    <property type="entry name" value="zf-Tbcl_FmdE"/>
    <property type="match status" value="1"/>
</dbReference>
<dbReference type="STRING" id="1120976.SAMN03080606_02794"/>
<dbReference type="RefSeq" id="WP_091544600.1">
    <property type="nucleotide sequence ID" value="NZ_FMUS01000019.1"/>
</dbReference>
<protein>
    <recommendedName>
        <fullName evidence="1">FmdE-like treble clef zinc finger domain-containing protein</fullName>
    </recommendedName>
</protein>
<keyword evidence="3" id="KW-1185">Reference proteome</keyword>
<dbReference type="Gene3D" id="3.30.60.80">
    <property type="match status" value="1"/>
</dbReference>
<dbReference type="EMBL" id="FMUS01000019">
    <property type="protein sequence ID" value="SCY86591.1"/>
    <property type="molecule type" value="Genomic_DNA"/>
</dbReference>
<dbReference type="OrthoDB" id="1739831at2"/>
<reference evidence="2 3" key="1">
    <citation type="submission" date="2016-10" db="EMBL/GenBank/DDBJ databases">
        <authorList>
            <person name="de Groot N.N."/>
        </authorList>
    </citation>
    <scope>NUCLEOTIDE SEQUENCE [LARGE SCALE GENOMIC DNA]</scope>
    <source>
        <strain evidence="2 3">DSM 18978</strain>
    </source>
</reference>
<evidence type="ECO:0000313" key="3">
    <source>
        <dbReference type="Proteomes" id="UP000198636"/>
    </source>
</evidence>
<dbReference type="Proteomes" id="UP000198636">
    <property type="component" value="Unassembled WGS sequence"/>
</dbReference>
<gene>
    <name evidence="2" type="ORF">SAMN03080606_02794</name>
</gene>
<dbReference type="InterPro" id="IPR057035">
    <property type="entry name" value="Znf-Tbcl_FmdE"/>
</dbReference>
<organism evidence="2 3">
    <name type="scientific">Alkaliphilus peptidifermentans DSM 18978</name>
    <dbReference type="NCBI Taxonomy" id="1120976"/>
    <lineage>
        <taxon>Bacteria</taxon>
        <taxon>Bacillati</taxon>
        <taxon>Bacillota</taxon>
        <taxon>Clostridia</taxon>
        <taxon>Peptostreptococcales</taxon>
        <taxon>Natronincolaceae</taxon>
        <taxon>Alkaliphilus</taxon>
    </lineage>
</organism>
<name>A0A1G5JFB0_9FIRM</name>
<evidence type="ECO:0000313" key="2">
    <source>
        <dbReference type="EMBL" id="SCY86591.1"/>
    </source>
</evidence>
<proteinExistence type="predicted"/>
<evidence type="ECO:0000259" key="1">
    <source>
        <dbReference type="Pfam" id="PF23475"/>
    </source>
</evidence>
<sequence length="79" mass="8948">MKLVNCSICGELFRSRDGEICDNCSTEKEDSPYKKVRDYISSHHRVSLVEVTQATGVDGRIVLKYIRDNKVSLVKGELD</sequence>
<accession>A0A1G5JFB0</accession>
<dbReference type="AlphaFoldDB" id="A0A1G5JFB0"/>